<reference evidence="2" key="3">
    <citation type="submission" date="2015-04" db="UniProtKB">
        <authorList>
            <consortium name="EnsemblPlants"/>
        </authorList>
    </citation>
    <scope>IDENTIFICATION</scope>
    <source>
        <strain evidence="2">cv. Jemalong A17</strain>
    </source>
</reference>
<dbReference type="AlphaFoldDB" id="A0A072VAC7"/>
<evidence type="ECO:0000313" key="2">
    <source>
        <dbReference type="EnsemblPlants" id="KEH35145"/>
    </source>
</evidence>
<dbReference type="HOGENOM" id="CLU_3109411_0_0_1"/>
<reference evidence="1 3" key="1">
    <citation type="journal article" date="2011" name="Nature">
        <title>The Medicago genome provides insight into the evolution of rhizobial symbioses.</title>
        <authorList>
            <person name="Young N.D."/>
            <person name="Debelle F."/>
            <person name="Oldroyd G.E."/>
            <person name="Geurts R."/>
            <person name="Cannon S.B."/>
            <person name="Udvardi M.K."/>
            <person name="Benedito V.A."/>
            <person name="Mayer K.F."/>
            <person name="Gouzy J."/>
            <person name="Schoof H."/>
            <person name="Van de Peer Y."/>
            <person name="Proost S."/>
            <person name="Cook D.R."/>
            <person name="Meyers B.C."/>
            <person name="Spannagl M."/>
            <person name="Cheung F."/>
            <person name="De Mita S."/>
            <person name="Krishnakumar V."/>
            <person name="Gundlach H."/>
            <person name="Zhou S."/>
            <person name="Mudge J."/>
            <person name="Bharti A.K."/>
            <person name="Murray J.D."/>
            <person name="Naoumkina M.A."/>
            <person name="Rosen B."/>
            <person name="Silverstein K.A."/>
            <person name="Tang H."/>
            <person name="Rombauts S."/>
            <person name="Zhao P.X."/>
            <person name="Zhou P."/>
            <person name="Barbe V."/>
            <person name="Bardou P."/>
            <person name="Bechner M."/>
            <person name="Bellec A."/>
            <person name="Berger A."/>
            <person name="Berges H."/>
            <person name="Bidwell S."/>
            <person name="Bisseling T."/>
            <person name="Choisne N."/>
            <person name="Couloux A."/>
            <person name="Denny R."/>
            <person name="Deshpande S."/>
            <person name="Dai X."/>
            <person name="Doyle J.J."/>
            <person name="Dudez A.M."/>
            <person name="Farmer A.D."/>
            <person name="Fouteau S."/>
            <person name="Franken C."/>
            <person name="Gibelin C."/>
            <person name="Gish J."/>
            <person name="Goldstein S."/>
            <person name="Gonzalez A.J."/>
            <person name="Green P.J."/>
            <person name="Hallab A."/>
            <person name="Hartog M."/>
            <person name="Hua A."/>
            <person name="Humphray S.J."/>
            <person name="Jeong D.H."/>
            <person name="Jing Y."/>
            <person name="Jocker A."/>
            <person name="Kenton S.M."/>
            <person name="Kim D.J."/>
            <person name="Klee K."/>
            <person name="Lai H."/>
            <person name="Lang C."/>
            <person name="Lin S."/>
            <person name="Macmil S.L."/>
            <person name="Magdelenat G."/>
            <person name="Matthews L."/>
            <person name="McCorrison J."/>
            <person name="Monaghan E.L."/>
            <person name="Mun J.H."/>
            <person name="Najar F.Z."/>
            <person name="Nicholson C."/>
            <person name="Noirot C."/>
            <person name="O'Bleness M."/>
            <person name="Paule C.R."/>
            <person name="Poulain J."/>
            <person name="Prion F."/>
            <person name="Qin B."/>
            <person name="Qu C."/>
            <person name="Retzel E.F."/>
            <person name="Riddle C."/>
            <person name="Sallet E."/>
            <person name="Samain S."/>
            <person name="Samson N."/>
            <person name="Sanders I."/>
            <person name="Saurat O."/>
            <person name="Scarpelli C."/>
            <person name="Schiex T."/>
            <person name="Segurens B."/>
            <person name="Severin A.J."/>
            <person name="Sherrier D.J."/>
            <person name="Shi R."/>
            <person name="Sims S."/>
            <person name="Singer S.R."/>
            <person name="Sinharoy S."/>
            <person name="Sterck L."/>
            <person name="Viollet A."/>
            <person name="Wang B.B."/>
            <person name="Wang K."/>
            <person name="Wang M."/>
            <person name="Wang X."/>
            <person name="Warfsmann J."/>
            <person name="Weissenbach J."/>
            <person name="White D.D."/>
            <person name="White J.D."/>
            <person name="Wiley G.B."/>
            <person name="Wincker P."/>
            <person name="Xing Y."/>
            <person name="Yang L."/>
            <person name="Yao Z."/>
            <person name="Ying F."/>
            <person name="Zhai J."/>
            <person name="Zhou L."/>
            <person name="Zuber A."/>
            <person name="Denarie J."/>
            <person name="Dixon R.A."/>
            <person name="May G.D."/>
            <person name="Schwartz D.C."/>
            <person name="Rogers J."/>
            <person name="Quetier F."/>
            <person name="Town C.D."/>
            <person name="Roe B.A."/>
        </authorList>
    </citation>
    <scope>NUCLEOTIDE SEQUENCE [LARGE SCALE GENOMIC DNA]</scope>
    <source>
        <strain evidence="1">A17</strain>
        <strain evidence="2 3">cv. Jemalong A17</strain>
    </source>
</reference>
<gene>
    <name evidence="1" type="ordered locus">MTR_3g080743</name>
</gene>
<evidence type="ECO:0000313" key="3">
    <source>
        <dbReference type="Proteomes" id="UP000002051"/>
    </source>
</evidence>
<sequence length="51" mass="5730">MDHPKKILDSNLLVSKNESDKNVDRTESREMVLTSWSNEVGNVNQCPRGTG</sequence>
<evidence type="ECO:0000313" key="1">
    <source>
        <dbReference type="EMBL" id="KEH35145.1"/>
    </source>
</evidence>
<accession>A0A072VAC7</accession>
<proteinExistence type="predicted"/>
<dbReference type="Proteomes" id="UP000002051">
    <property type="component" value="Chromosome 3"/>
</dbReference>
<protein>
    <submittedName>
        <fullName evidence="1 2">Uncharacterized protein</fullName>
    </submittedName>
</protein>
<dbReference type="EMBL" id="CM001219">
    <property type="protein sequence ID" value="KEH35145.1"/>
    <property type="molecule type" value="Genomic_DNA"/>
</dbReference>
<keyword evidence="3" id="KW-1185">Reference proteome</keyword>
<name>A0A072VAC7_MEDTR</name>
<reference evidence="1 3" key="2">
    <citation type="journal article" date="2014" name="BMC Genomics">
        <title>An improved genome release (version Mt4.0) for the model legume Medicago truncatula.</title>
        <authorList>
            <person name="Tang H."/>
            <person name="Krishnakumar V."/>
            <person name="Bidwell S."/>
            <person name="Rosen B."/>
            <person name="Chan A."/>
            <person name="Zhou S."/>
            <person name="Gentzbittel L."/>
            <person name="Childs K.L."/>
            <person name="Yandell M."/>
            <person name="Gundlach H."/>
            <person name="Mayer K.F."/>
            <person name="Schwartz D.C."/>
            <person name="Town C.D."/>
        </authorList>
    </citation>
    <scope>GENOME REANNOTATION</scope>
    <source>
        <strain evidence="1">A17</strain>
        <strain evidence="2 3">cv. Jemalong A17</strain>
    </source>
</reference>
<organism evidence="1 3">
    <name type="scientific">Medicago truncatula</name>
    <name type="common">Barrel medic</name>
    <name type="synonym">Medicago tribuloides</name>
    <dbReference type="NCBI Taxonomy" id="3880"/>
    <lineage>
        <taxon>Eukaryota</taxon>
        <taxon>Viridiplantae</taxon>
        <taxon>Streptophyta</taxon>
        <taxon>Embryophyta</taxon>
        <taxon>Tracheophyta</taxon>
        <taxon>Spermatophyta</taxon>
        <taxon>Magnoliopsida</taxon>
        <taxon>eudicotyledons</taxon>
        <taxon>Gunneridae</taxon>
        <taxon>Pentapetalae</taxon>
        <taxon>rosids</taxon>
        <taxon>fabids</taxon>
        <taxon>Fabales</taxon>
        <taxon>Fabaceae</taxon>
        <taxon>Papilionoideae</taxon>
        <taxon>50 kb inversion clade</taxon>
        <taxon>NPAAA clade</taxon>
        <taxon>Hologalegina</taxon>
        <taxon>IRL clade</taxon>
        <taxon>Trifolieae</taxon>
        <taxon>Medicago</taxon>
    </lineage>
</organism>
<dbReference type="EnsemblPlants" id="KEH35145">
    <property type="protein sequence ID" value="KEH35145"/>
    <property type="gene ID" value="MTR_3g080743"/>
</dbReference>